<dbReference type="KEGG" id="whj:H9Q79_14065"/>
<organism evidence="1 2">
    <name type="scientific">Wansuia hejianensis</name>
    <dbReference type="NCBI Taxonomy" id="2763667"/>
    <lineage>
        <taxon>Bacteria</taxon>
        <taxon>Bacillati</taxon>
        <taxon>Bacillota</taxon>
        <taxon>Clostridia</taxon>
        <taxon>Lachnospirales</taxon>
        <taxon>Lachnospiraceae</taxon>
        <taxon>Wansuia</taxon>
    </lineage>
</organism>
<sequence length="411" mass="46842">MVTDAVRDEKVIKETFQKGGGIFRLFPAFVPRRFGKAGHRLKLHPDDYFAFGMARGSITERWFSSTIAAQNGELAKADEGMSYVCADYDNDLKFSLRDAIKVLGAELVGQELMDKYNGWPMYSKFFDNENPLFHHLHLTFEAAARVGKLGKPENYYFPKQLNNHFGEAGYTYFGFDPDVDPEEIKERIRRFAEDDTKITELSRAYRIQLGTGWYTPAGVIHAPASVLTYEPQWNSDVNSVYENIVSGEVYPPEMLDEECPEDKKGDIDYIFNLMDWEKNVDPHYKKHYFRRPLTETETESYSQKWIVYGNPYIAAKELTVYPGQTVVIRDGAAYGCVFIQGHGVFGTYSAETPTLIHFGKQSSDEFFVSEQAAAEGVCIRNTSKVEPLVVLKHFGPNCPDVPEAPRLEERL</sequence>
<dbReference type="AlphaFoldDB" id="A0A7G9GIA1"/>
<evidence type="ECO:0000313" key="1">
    <source>
        <dbReference type="EMBL" id="QNM10533.1"/>
    </source>
</evidence>
<protein>
    <recommendedName>
        <fullName evidence="3">Mannose-6-phosphate isomerase</fullName>
    </recommendedName>
</protein>
<keyword evidence="2" id="KW-1185">Reference proteome</keyword>
<accession>A0A7G9GIA1</accession>
<dbReference type="Proteomes" id="UP000515860">
    <property type="component" value="Chromosome"/>
</dbReference>
<proteinExistence type="predicted"/>
<name>A0A7G9GIA1_9FIRM</name>
<dbReference type="EMBL" id="CP060635">
    <property type="protein sequence ID" value="QNM10533.1"/>
    <property type="molecule type" value="Genomic_DNA"/>
</dbReference>
<dbReference type="Gene3D" id="2.60.120.10">
    <property type="entry name" value="Jelly Rolls"/>
    <property type="match status" value="1"/>
</dbReference>
<reference evidence="1 2" key="1">
    <citation type="submission" date="2020-08" db="EMBL/GenBank/DDBJ databases">
        <authorList>
            <person name="Liu C."/>
            <person name="Sun Q."/>
        </authorList>
    </citation>
    <scope>NUCLEOTIDE SEQUENCE [LARGE SCALE GENOMIC DNA]</scope>
    <source>
        <strain evidence="1 2">NSJ-29</strain>
    </source>
</reference>
<evidence type="ECO:0008006" key="3">
    <source>
        <dbReference type="Google" id="ProtNLM"/>
    </source>
</evidence>
<dbReference type="SUPFAM" id="SSF51182">
    <property type="entry name" value="RmlC-like cupins"/>
    <property type="match status" value="1"/>
</dbReference>
<dbReference type="InterPro" id="IPR014710">
    <property type="entry name" value="RmlC-like_jellyroll"/>
</dbReference>
<evidence type="ECO:0000313" key="2">
    <source>
        <dbReference type="Proteomes" id="UP000515860"/>
    </source>
</evidence>
<gene>
    <name evidence="1" type="ORF">H9Q79_14065</name>
</gene>
<dbReference type="InterPro" id="IPR011051">
    <property type="entry name" value="RmlC_Cupin_sf"/>
</dbReference>